<dbReference type="AlphaFoldDB" id="A0A841R2S6"/>
<gene>
    <name evidence="3" type="ORF">HNR45_000420</name>
</gene>
<dbReference type="GeneID" id="93485698"/>
<dbReference type="PROSITE" id="PS51257">
    <property type="entry name" value="PROKAR_LIPOPROTEIN"/>
    <property type="match status" value="1"/>
</dbReference>
<proteinExistence type="predicted"/>
<feature type="chain" id="PRO_5038941551" evidence="2">
    <location>
        <begin position="26"/>
        <end position="319"/>
    </location>
</feature>
<evidence type="ECO:0000313" key="3">
    <source>
        <dbReference type="EMBL" id="MBB6477390.1"/>
    </source>
</evidence>
<dbReference type="RefSeq" id="WP_159823149.1">
    <property type="nucleotide sequence ID" value="NZ_CABWNB010000003.1"/>
</dbReference>
<comment type="caution">
    <text evidence="3">The sequence shown here is derived from an EMBL/GenBank/DDBJ whole genome shotgun (WGS) entry which is preliminary data.</text>
</comment>
<accession>A0A841R2S6</accession>
<dbReference type="EMBL" id="JACHHI010000002">
    <property type="protein sequence ID" value="MBB6477390.1"/>
    <property type="molecule type" value="Genomic_DNA"/>
</dbReference>
<sequence>MQRSTHGALSVLLAACLLLSGCGIGGCSRTEQAPQAPQYGVADMEKLVHAHPRYSDYFRLEQEYKNLVATYDAEREQLIRRSAQAQETLREQLSSGAIEKGLNTEYRAKMTARETAWNQKLEALYREWMARAPQPADEALQQADLEIVNLQLKLRALHLPAAERETMEARLQELLAERAALTDTAVALPEEGQKEIAALKAKAQADLARYSDEVIAELSAKRESAQQQLHDEMAAQLMSDGAGWNHEWRETLATKQNEMNQVKEAITQDIRHEAQAVAEAKNLEVIFAEYRANISAQDVTNDILQKLGTNPKEVSNSGK</sequence>
<feature type="signal peptide" evidence="2">
    <location>
        <begin position="1"/>
        <end position="25"/>
    </location>
</feature>
<dbReference type="SUPFAM" id="SSF111384">
    <property type="entry name" value="OmpH-like"/>
    <property type="match status" value="1"/>
</dbReference>
<name>A0A841R2S6_9FIRM</name>
<dbReference type="OrthoDB" id="3034392at2"/>
<keyword evidence="4" id="KW-1185">Reference proteome</keyword>
<feature type="coiled-coil region" evidence="1">
    <location>
        <begin position="215"/>
        <end position="265"/>
    </location>
</feature>
<protein>
    <submittedName>
        <fullName evidence="3">Uncharacterized protein</fullName>
    </submittedName>
</protein>
<organism evidence="3 4">
    <name type="scientific">Negativicoccus succinicivorans</name>
    <dbReference type="NCBI Taxonomy" id="620903"/>
    <lineage>
        <taxon>Bacteria</taxon>
        <taxon>Bacillati</taxon>
        <taxon>Bacillota</taxon>
        <taxon>Negativicutes</taxon>
        <taxon>Veillonellales</taxon>
        <taxon>Veillonellaceae</taxon>
        <taxon>Negativicoccus</taxon>
    </lineage>
</organism>
<evidence type="ECO:0000313" key="4">
    <source>
        <dbReference type="Proteomes" id="UP000591941"/>
    </source>
</evidence>
<reference evidence="3 4" key="1">
    <citation type="submission" date="2020-08" db="EMBL/GenBank/DDBJ databases">
        <title>Genomic Encyclopedia of Type Strains, Phase IV (KMG-IV): sequencing the most valuable type-strain genomes for metagenomic binning, comparative biology and taxonomic classification.</title>
        <authorList>
            <person name="Goeker M."/>
        </authorList>
    </citation>
    <scope>NUCLEOTIDE SEQUENCE [LARGE SCALE GENOMIC DNA]</scope>
    <source>
        <strain evidence="3 4">DSM 21255</strain>
    </source>
</reference>
<keyword evidence="2" id="KW-0732">Signal</keyword>
<evidence type="ECO:0000256" key="2">
    <source>
        <dbReference type="SAM" id="SignalP"/>
    </source>
</evidence>
<feature type="coiled-coil region" evidence="1">
    <location>
        <begin position="57"/>
        <end position="88"/>
    </location>
</feature>
<dbReference type="InterPro" id="IPR024930">
    <property type="entry name" value="Skp_dom_sf"/>
</dbReference>
<evidence type="ECO:0000256" key="1">
    <source>
        <dbReference type="SAM" id="Coils"/>
    </source>
</evidence>
<dbReference type="Proteomes" id="UP000591941">
    <property type="component" value="Unassembled WGS sequence"/>
</dbReference>
<keyword evidence="1" id="KW-0175">Coiled coil</keyword>